<proteinExistence type="predicted"/>
<dbReference type="Proteomes" id="UP000017805">
    <property type="component" value="Chromosome"/>
</dbReference>
<dbReference type="HOGENOM" id="CLU_3058535_0_0_9"/>
<evidence type="ECO:0000313" key="3">
    <source>
        <dbReference type="Proteomes" id="UP000017805"/>
    </source>
</evidence>
<dbReference type="STRING" id="1367477.N288_17880"/>
<accession>U5LC82</accession>
<evidence type="ECO:0000256" key="1">
    <source>
        <dbReference type="SAM" id="MobiDB-lite"/>
    </source>
</evidence>
<gene>
    <name evidence="2" type="ORF">N288_17880</name>
</gene>
<sequence>MDDGINLVNEKQENAASGKDNEQKSKVGLLLFYDECKEGCNQRDACYLKDLNR</sequence>
<name>U5LC82_9BACI</name>
<keyword evidence="3" id="KW-1185">Reference proteome</keyword>
<feature type="region of interest" description="Disordered" evidence="1">
    <location>
        <begin position="1"/>
        <end position="22"/>
    </location>
</feature>
<protein>
    <submittedName>
        <fullName evidence="2">Uncharacterized protein</fullName>
    </submittedName>
</protein>
<dbReference type="PATRIC" id="fig|1367477.3.peg.3564"/>
<dbReference type="AlphaFoldDB" id="U5LC82"/>
<evidence type="ECO:0000313" key="2">
    <source>
        <dbReference type="EMBL" id="AGX05459.1"/>
    </source>
</evidence>
<dbReference type="EMBL" id="CP006643">
    <property type="protein sequence ID" value="AGX05459.1"/>
    <property type="molecule type" value="Genomic_DNA"/>
</dbReference>
<organism evidence="2 3">
    <name type="scientific">Bacillus infantis NRRL B-14911</name>
    <dbReference type="NCBI Taxonomy" id="1367477"/>
    <lineage>
        <taxon>Bacteria</taxon>
        <taxon>Bacillati</taxon>
        <taxon>Bacillota</taxon>
        <taxon>Bacilli</taxon>
        <taxon>Bacillales</taxon>
        <taxon>Bacillaceae</taxon>
        <taxon>Bacillus</taxon>
    </lineage>
</organism>
<dbReference type="KEGG" id="bif:N288_17880"/>
<reference evidence="2 3" key="1">
    <citation type="submission" date="2013-07" db="EMBL/GenBank/DDBJ databases">
        <title>Complete genome sequence of Bacillus infantis NRRL B-14911 that has potential to induce cardiac disease by antigenic mimicry.</title>
        <authorList>
            <person name="Massilamany C."/>
            <person name="Smith T.P.L."/>
            <person name="Loy J.D."/>
            <person name="Barletta R."/>
            <person name="Reddy J."/>
        </authorList>
    </citation>
    <scope>NUCLEOTIDE SEQUENCE [LARGE SCALE GENOMIC DNA]</scope>
    <source>
        <strain evidence="2 3">NRRL B-14911</strain>
    </source>
</reference>